<keyword evidence="2" id="KW-1185">Reference proteome</keyword>
<evidence type="ECO:0000313" key="2">
    <source>
        <dbReference type="Proteomes" id="UP000277749"/>
    </source>
</evidence>
<accession>A0A3Q8Q3U3</accession>
<dbReference type="EMBL" id="MK064563">
    <property type="protein sequence ID" value="AZI75828.1"/>
    <property type="molecule type" value="Genomic_DNA"/>
</dbReference>
<evidence type="ECO:0000313" key="1">
    <source>
        <dbReference type="EMBL" id="AZI75828.1"/>
    </source>
</evidence>
<proteinExistence type="predicted"/>
<sequence>MIGTDVEDLTLNLIFEFVIYNGYTRNALKDYHGETIPSIGITHEYFCPYHERREWLTFIDIDEKPALNKLKKILIRTLLTTQISEHLLIARNIVPVSNNRFIPLERKTNDIGYTSILPSFIISESKYGFHVIVVSHKISSASEQTIREEITKELEKNKIKVDRYHQLIGEKRGKIILRIFGKYKDKPEITVREVFKKYDPVTQELLKLYDVSRWLKIWANLTLSSSQNTF</sequence>
<name>A0A3Q8Q3U3_9VIRU</name>
<gene>
    <name evidence="1" type="ORF">SBFV2_gp61</name>
</gene>
<reference evidence="1 2" key="1">
    <citation type="journal article" date="2018" name="Environ. Microbiol.">
        <title>New archaeal viruses discovered by metagenomic analysis of viral communities in enrichment cultures.</title>
        <authorList>
            <person name="Liu Y."/>
            <person name="Brandt D."/>
            <person name="Ishino S."/>
            <person name="Ishino Y."/>
            <person name="Koonin E.V."/>
            <person name="Kalinowski J."/>
            <person name="Krupovic M."/>
            <person name="Prangishvili D."/>
        </authorList>
    </citation>
    <scope>NUCLEOTIDE SEQUENCE [LARGE SCALE GENOMIC DNA]</scope>
</reference>
<protein>
    <submittedName>
        <fullName evidence="1">Uncharacterized protein</fullName>
    </submittedName>
</protein>
<organism evidence="1 2">
    <name type="scientific">Sulfolobales Beppu filamentous virus 2</name>
    <dbReference type="NCBI Taxonomy" id="2493123"/>
    <lineage>
        <taxon>Viruses</taxon>
        <taxon>Adnaviria</taxon>
        <taxon>Zilligvirae</taxon>
        <taxon>Taleaviricota</taxon>
        <taxon>Tokiviricetes</taxon>
        <taxon>Ligamenvirales</taxon>
        <taxon>Lipothrixviridae</taxon>
        <taxon>Alphalipothrixvirus</taxon>
        <taxon>Alphalipothrixvirus umijigokuense</taxon>
    </lineage>
</organism>
<dbReference type="Proteomes" id="UP000277749">
    <property type="component" value="Segment"/>
</dbReference>